<dbReference type="PROSITE" id="PS51257">
    <property type="entry name" value="PROKAR_LIPOPROTEIN"/>
    <property type="match status" value="1"/>
</dbReference>
<evidence type="ECO:0000313" key="2">
    <source>
        <dbReference type="EMBL" id="MDI1429920.1"/>
    </source>
</evidence>
<comment type="caution">
    <text evidence="2">The sequence shown here is derived from an EMBL/GenBank/DDBJ whole genome shotgun (WGS) entry which is preliminary data.</text>
</comment>
<feature type="region of interest" description="Disordered" evidence="1">
    <location>
        <begin position="248"/>
        <end position="431"/>
    </location>
</feature>
<keyword evidence="3" id="KW-1185">Reference proteome</keyword>
<feature type="compositionally biased region" description="Low complexity" evidence="1">
    <location>
        <begin position="268"/>
        <end position="286"/>
    </location>
</feature>
<evidence type="ECO:0008006" key="4">
    <source>
        <dbReference type="Google" id="ProtNLM"/>
    </source>
</evidence>
<sequence length="431" mass="46211">MQRGIWGYLALLIALLLVLSGCASSRDRSMARIFEAPNVIHVCVRPPNVPNDKRIWALDTNGTPVFEAREVDLARGAGLAVYVFDAGAPRESARILPIPYHRLECPAPPKPRVAAAKVEARKKEESKEAEAKKAEQPKPLPQSIPRDASAVERHVEALRCTAYEEPGQTRRRSSTGARTCTRVLVHRGHTEPAIAESPREVEPPVPVRLSEDAAREYEDWGLSPADTSALAEDRARECLQGLCHARHPNFVPKSKKKPAETHNGQSLSSGGKAPSAGGGAKTTTVKTKTRILGKPNGAKPNGAAAGQASAAGSGSGGTAATPKPVGENSGAGPYSHLKDHPSVGPGKDYTKRQKQMFLAENEARNTGTLKDDRTGEPLVRPQKHQKGVSPPENEAHVDHRHPRSKDGPNSAANADVRSRVNNLQKGSKTEP</sequence>
<protein>
    <recommendedName>
        <fullName evidence="4">Lipoprotein</fullName>
    </recommendedName>
</protein>
<reference evidence="2 3" key="1">
    <citation type="submission" date="2023-04" db="EMBL/GenBank/DDBJ databases">
        <title>The genome sequence of Polyangium sorediatum DSM14670.</title>
        <authorList>
            <person name="Zhang X."/>
        </authorList>
    </citation>
    <scope>NUCLEOTIDE SEQUENCE [LARGE SCALE GENOMIC DNA]</scope>
    <source>
        <strain evidence="2 3">DSM 14670</strain>
    </source>
</reference>
<feature type="compositionally biased region" description="Low complexity" evidence="1">
    <location>
        <begin position="293"/>
        <end position="323"/>
    </location>
</feature>
<feature type="region of interest" description="Disordered" evidence="1">
    <location>
        <begin position="111"/>
        <end position="147"/>
    </location>
</feature>
<name>A0ABT6NP09_9BACT</name>
<dbReference type="EMBL" id="JARZHI010000006">
    <property type="protein sequence ID" value="MDI1429920.1"/>
    <property type="molecule type" value="Genomic_DNA"/>
</dbReference>
<evidence type="ECO:0000256" key="1">
    <source>
        <dbReference type="SAM" id="MobiDB-lite"/>
    </source>
</evidence>
<dbReference type="RefSeq" id="WP_136965565.1">
    <property type="nucleotide sequence ID" value="NZ_JARZHI010000006.1"/>
</dbReference>
<feature type="compositionally biased region" description="Polar residues" evidence="1">
    <location>
        <begin position="419"/>
        <end position="431"/>
    </location>
</feature>
<accession>A0ABT6NP09</accession>
<proteinExistence type="predicted"/>
<evidence type="ECO:0000313" key="3">
    <source>
        <dbReference type="Proteomes" id="UP001160301"/>
    </source>
</evidence>
<organism evidence="2 3">
    <name type="scientific">Polyangium sorediatum</name>
    <dbReference type="NCBI Taxonomy" id="889274"/>
    <lineage>
        <taxon>Bacteria</taxon>
        <taxon>Pseudomonadati</taxon>
        <taxon>Myxococcota</taxon>
        <taxon>Polyangia</taxon>
        <taxon>Polyangiales</taxon>
        <taxon>Polyangiaceae</taxon>
        <taxon>Polyangium</taxon>
    </lineage>
</organism>
<feature type="compositionally biased region" description="Basic and acidic residues" evidence="1">
    <location>
        <begin position="118"/>
        <end position="136"/>
    </location>
</feature>
<gene>
    <name evidence="2" type="ORF">QHF89_10450</name>
</gene>
<dbReference type="Proteomes" id="UP001160301">
    <property type="component" value="Unassembled WGS sequence"/>
</dbReference>